<keyword evidence="3" id="KW-1185">Reference proteome</keyword>
<evidence type="ECO:0000313" key="3">
    <source>
        <dbReference type="Proteomes" id="UP001286313"/>
    </source>
</evidence>
<sequence length="69" mass="7579">MVSDKQKKVLGFLKARSGRRDRDNTSSKNRQGSLPSPPQAQQVTLEITTFGSVQLSRYGPGGYKLVAKL</sequence>
<reference evidence="2" key="1">
    <citation type="submission" date="2023-10" db="EMBL/GenBank/DDBJ databases">
        <title>Genome assemblies of two species of porcelain crab, Petrolisthes cinctipes and Petrolisthes manimaculis (Anomura: Porcellanidae).</title>
        <authorList>
            <person name="Angst P."/>
        </authorList>
    </citation>
    <scope>NUCLEOTIDE SEQUENCE</scope>
    <source>
        <strain evidence="2">PB745_01</strain>
        <tissue evidence="2">Gill</tissue>
    </source>
</reference>
<name>A0AAE1BFN2_PETCI</name>
<feature type="compositionally biased region" description="Polar residues" evidence="1">
    <location>
        <begin position="26"/>
        <end position="41"/>
    </location>
</feature>
<feature type="region of interest" description="Disordered" evidence="1">
    <location>
        <begin position="1"/>
        <end position="41"/>
    </location>
</feature>
<protein>
    <submittedName>
        <fullName evidence="2">Uncharacterized protein</fullName>
    </submittedName>
</protein>
<dbReference type="AlphaFoldDB" id="A0AAE1BFN2"/>
<evidence type="ECO:0000256" key="1">
    <source>
        <dbReference type="SAM" id="MobiDB-lite"/>
    </source>
</evidence>
<dbReference type="Proteomes" id="UP001286313">
    <property type="component" value="Unassembled WGS sequence"/>
</dbReference>
<organism evidence="2 3">
    <name type="scientific">Petrolisthes cinctipes</name>
    <name type="common">Flat porcelain crab</name>
    <dbReference type="NCBI Taxonomy" id="88211"/>
    <lineage>
        <taxon>Eukaryota</taxon>
        <taxon>Metazoa</taxon>
        <taxon>Ecdysozoa</taxon>
        <taxon>Arthropoda</taxon>
        <taxon>Crustacea</taxon>
        <taxon>Multicrustacea</taxon>
        <taxon>Malacostraca</taxon>
        <taxon>Eumalacostraca</taxon>
        <taxon>Eucarida</taxon>
        <taxon>Decapoda</taxon>
        <taxon>Pleocyemata</taxon>
        <taxon>Anomura</taxon>
        <taxon>Galatheoidea</taxon>
        <taxon>Porcellanidae</taxon>
        <taxon>Petrolisthes</taxon>
    </lineage>
</organism>
<accession>A0AAE1BFN2</accession>
<comment type="caution">
    <text evidence="2">The sequence shown here is derived from an EMBL/GenBank/DDBJ whole genome shotgun (WGS) entry which is preliminary data.</text>
</comment>
<proteinExistence type="predicted"/>
<dbReference type="EMBL" id="JAWQEG010008771">
    <property type="protein sequence ID" value="KAK3849676.1"/>
    <property type="molecule type" value="Genomic_DNA"/>
</dbReference>
<gene>
    <name evidence="2" type="ORF">Pcinc_043578</name>
</gene>
<evidence type="ECO:0000313" key="2">
    <source>
        <dbReference type="EMBL" id="KAK3849676.1"/>
    </source>
</evidence>